<dbReference type="InterPro" id="IPR021533">
    <property type="entry name" value="PepSY-like"/>
</dbReference>
<evidence type="ECO:0000313" key="3">
    <source>
        <dbReference type="EMBL" id="MFC4026945.1"/>
    </source>
</evidence>
<evidence type="ECO:0000256" key="1">
    <source>
        <dbReference type="SAM" id="SignalP"/>
    </source>
</evidence>
<sequence length="148" mass="17064">MKKQILILGTALTIASSLQAQEIPQTEVPSIIVNEFSKNYPEAKDIEWELEGNQYAVEFELDWNTDHELWYDKQGKLLKHKEDISEKDLPKAVSETIKSEFDGYAIDDLERISQSGKVYYHIDFEALLKEDWEVVIDNKGSIISKKAD</sequence>
<dbReference type="Pfam" id="PF11396">
    <property type="entry name" value="PepSY_like"/>
    <property type="match status" value="1"/>
</dbReference>
<reference evidence="4" key="1">
    <citation type="journal article" date="2019" name="Int. J. Syst. Evol. Microbiol.">
        <title>The Global Catalogue of Microorganisms (GCM) 10K type strain sequencing project: providing services to taxonomists for standard genome sequencing and annotation.</title>
        <authorList>
            <consortium name="The Broad Institute Genomics Platform"/>
            <consortium name="The Broad Institute Genome Sequencing Center for Infectious Disease"/>
            <person name="Wu L."/>
            <person name="Ma J."/>
        </authorList>
    </citation>
    <scope>NUCLEOTIDE SEQUENCE [LARGE SCALE GENOMIC DNA]</scope>
    <source>
        <strain evidence="4">CECT 9128</strain>
    </source>
</reference>
<evidence type="ECO:0000313" key="4">
    <source>
        <dbReference type="Proteomes" id="UP001595793"/>
    </source>
</evidence>
<accession>A0ABV8H479</accession>
<comment type="caution">
    <text evidence="3">The sequence shown here is derived from an EMBL/GenBank/DDBJ whole genome shotgun (WGS) entry which is preliminary data.</text>
</comment>
<feature type="domain" description="Putative beta-lactamase-inhibitor-like PepSY-like" evidence="2">
    <location>
        <begin position="66"/>
        <end position="143"/>
    </location>
</feature>
<dbReference type="RefSeq" id="WP_290235339.1">
    <property type="nucleotide sequence ID" value="NZ_JAUFPZ010000002.1"/>
</dbReference>
<keyword evidence="1" id="KW-0732">Signal</keyword>
<evidence type="ECO:0000259" key="2">
    <source>
        <dbReference type="Pfam" id="PF11396"/>
    </source>
</evidence>
<feature type="signal peptide" evidence="1">
    <location>
        <begin position="1"/>
        <end position="20"/>
    </location>
</feature>
<dbReference type="Proteomes" id="UP001595793">
    <property type="component" value="Unassembled WGS sequence"/>
</dbReference>
<name>A0ABV8H479_9FLAO</name>
<protein>
    <submittedName>
        <fullName evidence="3">PepSY-like domain-containing protein</fullName>
    </submittedName>
</protein>
<keyword evidence="4" id="KW-1185">Reference proteome</keyword>
<feature type="chain" id="PRO_5047499914" evidence="1">
    <location>
        <begin position="21"/>
        <end position="148"/>
    </location>
</feature>
<organism evidence="3 4">
    <name type="scientific">Zunongwangia endophytica</name>
    <dbReference type="NCBI Taxonomy" id="1808945"/>
    <lineage>
        <taxon>Bacteria</taxon>
        <taxon>Pseudomonadati</taxon>
        <taxon>Bacteroidota</taxon>
        <taxon>Flavobacteriia</taxon>
        <taxon>Flavobacteriales</taxon>
        <taxon>Flavobacteriaceae</taxon>
        <taxon>Zunongwangia</taxon>
    </lineage>
</organism>
<dbReference type="EMBL" id="JBHSAS010000006">
    <property type="protein sequence ID" value="MFC4026945.1"/>
    <property type="molecule type" value="Genomic_DNA"/>
</dbReference>
<gene>
    <name evidence="3" type="ORF">ACFOS1_05980</name>
</gene>
<dbReference type="SUPFAM" id="SSF160574">
    <property type="entry name" value="BT0923-like"/>
    <property type="match status" value="1"/>
</dbReference>
<proteinExistence type="predicted"/>
<dbReference type="Gene3D" id="3.10.450.360">
    <property type="match status" value="1"/>
</dbReference>